<evidence type="ECO:0000256" key="7">
    <source>
        <dbReference type="ARBA" id="ARBA00023143"/>
    </source>
</evidence>
<evidence type="ECO:0000256" key="4">
    <source>
        <dbReference type="ARBA" id="ARBA00006929"/>
    </source>
</evidence>
<dbReference type="PANTHER" id="PTHR34933">
    <property type="entry name" value="FLAGELLAR L-RING PROTEIN"/>
    <property type="match status" value="1"/>
</dbReference>
<evidence type="ECO:0000256" key="1">
    <source>
        <dbReference type="ARBA" id="ARBA00002591"/>
    </source>
</evidence>
<comment type="similarity">
    <text evidence="4">Belongs to the FlgH family.</text>
</comment>
<dbReference type="EMBL" id="CP036526">
    <property type="protein sequence ID" value="QDT10253.1"/>
    <property type="molecule type" value="Genomic_DNA"/>
</dbReference>
<keyword evidence="11" id="KW-1185">Reference proteome</keyword>
<gene>
    <name evidence="10" type="primary">flgH</name>
    <name evidence="10" type="ORF">K239x_22090</name>
</gene>
<dbReference type="GO" id="GO:0071973">
    <property type="term" value="P:bacterial-type flagellum-dependent cell motility"/>
    <property type="evidence" value="ECO:0007669"/>
    <property type="project" value="InterPro"/>
</dbReference>
<dbReference type="RefSeq" id="WP_145417758.1">
    <property type="nucleotide sequence ID" value="NZ_CP036526.1"/>
</dbReference>
<evidence type="ECO:0000256" key="2">
    <source>
        <dbReference type="ARBA" id="ARBA00004117"/>
    </source>
</evidence>
<protein>
    <submittedName>
        <fullName evidence="10">Flagellar L-ring protein</fullName>
    </submittedName>
</protein>
<keyword evidence="10" id="KW-0966">Cell projection</keyword>
<dbReference type="GO" id="GO:0003774">
    <property type="term" value="F:cytoskeletal motor activity"/>
    <property type="evidence" value="ECO:0007669"/>
    <property type="project" value="InterPro"/>
</dbReference>
<keyword evidence="6" id="KW-0472">Membrane</keyword>
<dbReference type="Pfam" id="PF02107">
    <property type="entry name" value="FlgH"/>
    <property type="match status" value="1"/>
</dbReference>
<evidence type="ECO:0000256" key="6">
    <source>
        <dbReference type="ARBA" id="ARBA00023136"/>
    </source>
</evidence>
<evidence type="ECO:0000313" key="11">
    <source>
        <dbReference type="Proteomes" id="UP000319817"/>
    </source>
</evidence>
<accession>A0A517NT08</accession>
<feature type="signal peptide" evidence="9">
    <location>
        <begin position="1"/>
        <end position="30"/>
    </location>
</feature>
<comment type="function">
    <text evidence="1">Assembles around the rod to form the L-ring and probably protects the motor/basal body from shearing forces during rotation.</text>
</comment>
<comment type="subcellular location">
    <subcellularLocation>
        <location evidence="2">Bacterial flagellum basal body</location>
    </subcellularLocation>
    <subcellularLocation>
        <location evidence="3">Cell outer membrane</location>
    </subcellularLocation>
</comment>
<feature type="chain" id="PRO_5021866344" evidence="9">
    <location>
        <begin position="31"/>
        <end position="214"/>
    </location>
</feature>
<name>A0A517NT08_9BACT</name>
<keyword evidence="5 9" id="KW-0732">Signal</keyword>
<dbReference type="PANTHER" id="PTHR34933:SF1">
    <property type="entry name" value="FLAGELLAR L-RING PROTEIN"/>
    <property type="match status" value="1"/>
</dbReference>
<evidence type="ECO:0000256" key="8">
    <source>
        <dbReference type="ARBA" id="ARBA00023237"/>
    </source>
</evidence>
<reference evidence="10 11" key="1">
    <citation type="submission" date="2019-02" db="EMBL/GenBank/DDBJ databases">
        <title>Deep-cultivation of Planctomycetes and their phenomic and genomic characterization uncovers novel biology.</title>
        <authorList>
            <person name="Wiegand S."/>
            <person name="Jogler M."/>
            <person name="Boedeker C."/>
            <person name="Pinto D."/>
            <person name="Vollmers J."/>
            <person name="Rivas-Marin E."/>
            <person name="Kohn T."/>
            <person name="Peeters S.H."/>
            <person name="Heuer A."/>
            <person name="Rast P."/>
            <person name="Oberbeckmann S."/>
            <person name="Bunk B."/>
            <person name="Jeske O."/>
            <person name="Meyerdierks A."/>
            <person name="Storesund J.E."/>
            <person name="Kallscheuer N."/>
            <person name="Luecker S."/>
            <person name="Lage O.M."/>
            <person name="Pohl T."/>
            <person name="Merkel B.J."/>
            <person name="Hornburger P."/>
            <person name="Mueller R.-W."/>
            <person name="Bruemmer F."/>
            <person name="Labrenz M."/>
            <person name="Spormann A.M."/>
            <person name="Op den Camp H."/>
            <person name="Overmann J."/>
            <person name="Amann R."/>
            <person name="Jetten M.S.M."/>
            <person name="Mascher T."/>
            <person name="Medema M.H."/>
            <person name="Devos D.P."/>
            <person name="Kaster A.-K."/>
            <person name="Ovreas L."/>
            <person name="Rohde M."/>
            <person name="Galperin M.Y."/>
            <person name="Jogler C."/>
        </authorList>
    </citation>
    <scope>NUCLEOTIDE SEQUENCE [LARGE SCALE GENOMIC DNA]</scope>
    <source>
        <strain evidence="10 11">K23_9</strain>
    </source>
</reference>
<keyword evidence="7" id="KW-0975">Bacterial flagellum</keyword>
<dbReference type="OrthoDB" id="252240at2"/>
<evidence type="ECO:0000313" key="10">
    <source>
        <dbReference type="EMBL" id="QDT10253.1"/>
    </source>
</evidence>
<dbReference type="GO" id="GO:0009279">
    <property type="term" value="C:cell outer membrane"/>
    <property type="evidence" value="ECO:0007669"/>
    <property type="project" value="UniProtKB-SubCell"/>
</dbReference>
<evidence type="ECO:0000256" key="5">
    <source>
        <dbReference type="ARBA" id="ARBA00022729"/>
    </source>
</evidence>
<keyword evidence="8" id="KW-0998">Cell outer membrane</keyword>
<keyword evidence="10" id="KW-0282">Flagellum</keyword>
<evidence type="ECO:0000256" key="9">
    <source>
        <dbReference type="SAM" id="SignalP"/>
    </source>
</evidence>
<dbReference type="InterPro" id="IPR000527">
    <property type="entry name" value="Flag_Lring"/>
</dbReference>
<proteinExistence type="inferred from homology"/>
<keyword evidence="10" id="KW-0969">Cilium</keyword>
<organism evidence="10 11">
    <name type="scientific">Stieleria marina</name>
    <dbReference type="NCBI Taxonomy" id="1930275"/>
    <lineage>
        <taxon>Bacteria</taxon>
        <taxon>Pseudomonadati</taxon>
        <taxon>Planctomycetota</taxon>
        <taxon>Planctomycetia</taxon>
        <taxon>Pirellulales</taxon>
        <taxon>Pirellulaceae</taxon>
        <taxon>Stieleria</taxon>
    </lineage>
</organism>
<evidence type="ECO:0000256" key="3">
    <source>
        <dbReference type="ARBA" id="ARBA00004442"/>
    </source>
</evidence>
<dbReference type="AlphaFoldDB" id="A0A517NT08"/>
<sequence length="214" mass="23550" precursor="true">MISRKFTGQSLCCTLLIVCASACFVNDADAQSLFERRSVNQIDQYRSYAARHRGDLLSVMINESTDVENRDERSLDKSGNSSIAAGLDYGLGGDLGSATGNGNLGKTSSSSRAFSGDTEFRSERQFSDKFTVTIVDVLPNGNLVIKGERAISVQGDERQLRLSGIVRQYDVLPNNTVPSHLVANLKIELDAKGAEQSYNKQGWFSRRVNKVWPF</sequence>
<dbReference type="Proteomes" id="UP000319817">
    <property type="component" value="Chromosome"/>
</dbReference>
<dbReference type="PRINTS" id="PR01008">
    <property type="entry name" value="FLGLRINGFLGH"/>
</dbReference>
<dbReference type="GO" id="GO:0009427">
    <property type="term" value="C:bacterial-type flagellum basal body, distal rod, L ring"/>
    <property type="evidence" value="ECO:0007669"/>
    <property type="project" value="InterPro"/>
</dbReference>